<sequence length="156" mass="16414" precursor="true">MKIACSLLALLIVVAFAGCGPTDTSSGDAATHSSGYDDHDGHDHDGHDQPESLGEAVEHIQEMGETIITAFESGDAEAAHHELHEIGHAIECLPGLAQKADLTSEQKDAINNATEALMDAFGELDGTLHGGDDVEIDDISKQISDQIEKLKSMPAS</sequence>
<reference evidence="3 4" key="1">
    <citation type="submission" date="2019-02" db="EMBL/GenBank/DDBJ databases">
        <title>Deep-cultivation of Planctomycetes and their phenomic and genomic characterization uncovers novel biology.</title>
        <authorList>
            <person name="Wiegand S."/>
            <person name="Jogler M."/>
            <person name="Boedeker C."/>
            <person name="Pinto D."/>
            <person name="Vollmers J."/>
            <person name="Rivas-Marin E."/>
            <person name="Kohn T."/>
            <person name="Peeters S.H."/>
            <person name="Heuer A."/>
            <person name="Rast P."/>
            <person name="Oberbeckmann S."/>
            <person name="Bunk B."/>
            <person name="Jeske O."/>
            <person name="Meyerdierks A."/>
            <person name="Storesund J.E."/>
            <person name="Kallscheuer N."/>
            <person name="Luecker S."/>
            <person name="Lage O.M."/>
            <person name="Pohl T."/>
            <person name="Merkel B.J."/>
            <person name="Hornburger P."/>
            <person name="Mueller R.-W."/>
            <person name="Bruemmer F."/>
            <person name="Labrenz M."/>
            <person name="Spormann A.M."/>
            <person name="Op Den Camp H."/>
            <person name="Overmann J."/>
            <person name="Amann R."/>
            <person name="Jetten M.S.M."/>
            <person name="Mascher T."/>
            <person name="Medema M.H."/>
            <person name="Devos D.P."/>
            <person name="Kaster A.-K."/>
            <person name="Ovreas L."/>
            <person name="Rohde M."/>
            <person name="Galperin M.Y."/>
            <person name="Jogler C."/>
        </authorList>
    </citation>
    <scope>NUCLEOTIDE SEQUENCE [LARGE SCALE GENOMIC DNA]</scope>
    <source>
        <strain evidence="3 4">V7</strain>
    </source>
</reference>
<name>A0A5C6FPD4_9PLAN</name>
<dbReference type="AlphaFoldDB" id="A0A5C6FPD4"/>
<dbReference type="OrthoDB" id="290785at2"/>
<evidence type="ECO:0000256" key="2">
    <source>
        <dbReference type="SAM" id="SignalP"/>
    </source>
</evidence>
<dbReference type="RefSeq" id="WP_146415257.1">
    <property type="nucleotide sequence ID" value="NZ_SJPZ01000002.1"/>
</dbReference>
<feature type="signal peptide" evidence="2">
    <location>
        <begin position="1"/>
        <end position="17"/>
    </location>
</feature>
<feature type="compositionally biased region" description="Basic and acidic residues" evidence="1">
    <location>
        <begin position="35"/>
        <end position="51"/>
    </location>
</feature>
<dbReference type="PROSITE" id="PS51257">
    <property type="entry name" value="PROKAR_LIPOPROTEIN"/>
    <property type="match status" value="1"/>
</dbReference>
<feature type="chain" id="PRO_5022875784" evidence="2">
    <location>
        <begin position="18"/>
        <end position="156"/>
    </location>
</feature>
<comment type="caution">
    <text evidence="3">The sequence shown here is derived from an EMBL/GenBank/DDBJ whole genome shotgun (WGS) entry which is preliminary data.</text>
</comment>
<protein>
    <submittedName>
        <fullName evidence="3">Uncharacterized protein</fullName>
    </submittedName>
</protein>
<feature type="region of interest" description="Disordered" evidence="1">
    <location>
        <begin position="23"/>
        <end position="51"/>
    </location>
</feature>
<evidence type="ECO:0000256" key="1">
    <source>
        <dbReference type="SAM" id="MobiDB-lite"/>
    </source>
</evidence>
<dbReference type="Proteomes" id="UP000316476">
    <property type="component" value="Unassembled WGS sequence"/>
</dbReference>
<dbReference type="EMBL" id="SJPZ01000002">
    <property type="protein sequence ID" value="TWU62498.1"/>
    <property type="molecule type" value="Genomic_DNA"/>
</dbReference>
<proteinExistence type="predicted"/>
<gene>
    <name evidence="3" type="ORF">V7x_42330</name>
</gene>
<evidence type="ECO:0000313" key="3">
    <source>
        <dbReference type="EMBL" id="TWU62498.1"/>
    </source>
</evidence>
<feature type="compositionally biased region" description="Polar residues" evidence="1">
    <location>
        <begin position="23"/>
        <end position="34"/>
    </location>
</feature>
<organism evidence="3 4">
    <name type="scientific">Crateriforma conspicua</name>
    <dbReference type="NCBI Taxonomy" id="2527996"/>
    <lineage>
        <taxon>Bacteria</taxon>
        <taxon>Pseudomonadati</taxon>
        <taxon>Planctomycetota</taxon>
        <taxon>Planctomycetia</taxon>
        <taxon>Planctomycetales</taxon>
        <taxon>Planctomycetaceae</taxon>
        <taxon>Crateriforma</taxon>
    </lineage>
</organism>
<accession>A0A5C6FPD4</accession>
<evidence type="ECO:0000313" key="4">
    <source>
        <dbReference type="Proteomes" id="UP000316476"/>
    </source>
</evidence>
<keyword evidence="2" id="KW-0732">Signal</keyword>